<organism evidence="2">
    <name type="scientific">marine sediment metagenome</name>
    <dbReference type="NCBI Taxonomy" id="412755"/>
    <lineage>
        <taxon>unclassified sequences</taxon>
        <taxon>metagenomes</taxon>
        <taxon>ecological metagenomes</taxon>
    </lineage>
</organism>
<gene>
    <name evidence="2" type="ORF">S01H1_79301</name>
</gene>
<sequence>PKPASYLIEVELTDVFKGIPSLVGVGADELFTKLLRGMHDDFSPSAQAGCVPTVYDPMLRNDIADDVDWQASEVELFVTTMSESLELAERARDEEDQEECVELWKLVFGDLFAEALAENAQLVAELSKSGGLGVTSTGMVSRATQGPGVTPVPKHRFYGEGLP</sequence>
<name>X0Y6R0_9ZZZZ</name>
<dbReference type="AlphaFoldDB" id="X0Y6R0"/>
<dbReference type="EMBL" id="BARS01053446">
    <property type="protein sequence ID" value="GAG51589.1"/>
    <property type="molecule type" value="Genomic_DNA"/>
</dbReference>
<comment type="caution">
    <text evidence="2">The sequence shown here is derived from an EMBL/GenBank/DDBJ whole genome shotgun (WGS) entry which is preliminary data.</text>
</comment>
<evidence type="ECO:0000256" key="1">
    <source>
        <dbReference type="SAM" id="MobiDB-lite"/>
    </source>
</evidence>
<reference evidence="2" key="1">
    <citation type="journal article" date="2014" name="Front. Microbiol.">
        <title>High frequency of phylogenetically diverse reductive dehalogenase-homologous genes in deep subseafloor sedimentary metagenomes.</title>
        <authorList>
            <person name="Kawai M."/>
            <person name="Futagami T."/>
            <person name="Toyoda A."/>
            <person name="Takaki Y."/>
            <person name="Nishi S."/>
            <person name="Hori S."/>
            <person name="Arai W."/>
            <person name="Tsubouchi T."/>
            <person name="Morono Y."/>
            <person name="Uchiyama I."/>
            <person name="Ito T."/>
            <person name="Fujiyama A."/>
            <person name="Inagaki F."/>
            <person name="Takami H."/>
        </authorList>
    </citation>
    <scope>NUCLEOTIDE SEQUENCE</scope>
    <source>
        <strain evidence="2">Expedition CK06-06</strain>
    </source>
</reference>
<proteinExistence type="predicted"/>
<protein>
    <submittedName>
        <fullName evidence="2">Uncharacterized protein</fullName>
    </submittedName>
</protein>
<evidence type="ECO:0000313" key="2">
    <source>
        <dbReference type="EMBL" id="GAG51589.1"/>
    </source>
</evidence>
<feature type="non-terminal residue" evidence="2">
    <location>
        <position position="1"/>
    </location>
</feature>
<feature type="region of interest" description="Disordered" evidence="1">
    <location>
        <begin position="142"/>
        <end position="163"/>
    </location>
</feature>
<accession>X0Y6R0</accession>